<evidence type="ECO:0000313" key="2">
    <source>
        <dbReference type="Proteomes" id="UP000054783"/>
    </source>
</evidence>
<comment type="caution">
    <text evidence="1">The sequence shown here is derived from an EMBL/GenBank/DDBJ whole genome shotgun (WGS) entry which is preliminary data.</text>
</comment>
<dbReference type="AlphaFoldDB" id="A0A0V0ZGH1"/>
<dbReference type="Proteomes" id="UP000054783">
    <property type="component" value="Unassembled WGS sequence"/>
</dbReference>
<gene>
    <name evidence="1" type="ORF">T12_9178</name>
</gene>
<accession>A0A0V0ZGH1</accession>
<name>A0A0V0ZGH1_9BILA</name>
<reference evidence="1 2" key="1">
    <citation type="submission" date="2015-01" db="EMBL/GenBank/DDBJ databases">
        <title>Evolution of Trichinella species and genotypes.</title>
        <authorList>
            <person name="Korhonen P.K."/>
            <person name="Edoardo P."/>
            <person name="Giuseppe L.R."/>
            <person name="Gasser R.B."/>
        </authorList>
    </citation>
    <scope>NUCLEOTIDE SEQUENCE [LARGE SCALE GENOMIC DNA]</scope>
    <source>
        <strain evidence="1">ISS2496</strain>
    </source>
</reference>
<dbReference type="EMBL" id="JYDQ01000190">
    <property type="protein sequence ID" value="KRY11593.1"/>
    <property type="molecule type" value="Genomic_DNA"/>
</dbReference>
<protein>
    <submittedName>
        <fullName evidence="1">Uncharacterized protein</fullName>
    </submittedName>
</protein>
<organism evidence="1 2">
    <name type="scientific">Trichinella patagoniensis</name>
    <dbReference type="NCBI Taxonomy" id="990121"/>
    <lineage>
        <taxon>Eukaryota</taxon>
        <taxon>Metazoa</taxon>
        <taxon>Ecdysozoa</taxon>
        <taxon>Nematoda</taxon>
        <taxon>Enoplea</taxon>
        <taxon>Dorylaimia</taxon>
        <taxon>Trichinellida</taxon>
        <taxon>Trichinellidae</taxon>
        <taxon>Trichinella</taxon>
    </lineage>
</organism>
<evidence type="ECO:0000313" key="1">
    <source>
        <dbReference type="EMBL" id="KRY11593.1"/>
    </source>
</evidence>
<sequence length="80" mass="9223">MLLSSLSEIQLQHIKSCVMNVDLTDNNRYSTFFIVKIVNKASFVAILETHYVSNYEYNECLICISNNTLRDVLHAEVHKS</sequence>
<proteinExistence type="predicted"/>
<keyword evidence="2" id="KW-1185">Reference proteome</keyword>